<proteinExistence type="inferred from homology"/>
<dbReference type="SUPFAM" id="SSF111369">
    <property type="entry name" value="HlyD-like secretion proteins"/>
    <property type="match status" value="1"/>
</dbReference>
<dbReference type="EMBL" id="VNJJ01000001">
    <property type="protein sequence ID" value="TVY04310.1"/>
    <property type="molecule type" value="Genomic_DNA"/>
</dbReference>
<dbReference type="Gene3D" id="2.40.50.100">
    <property type="match status" value="1"/>
</dbReference>
<dbReference type="Gene3D" id="2.40.420.20">
    <property type="match status" value="1"/>
</dbReference>
<evidence type="ECO:0000256" key="2">
    <source>
        <dbReference type="SAM" id="Coils"/>
    </source>
</evidence>
<feature type="chain" id="PRO_5038624750" evidence="4">
    <location>
        <begin position="41"/>
        <end position="412"/>
    </location>
</feature>
<feature type="region of interest" description="Disordered" evidence="3">
    <location>
        <begin position="43"/>
        <end position="73"/>
    </location>
</feature>
<evidence type="ECO:0000256" key="4">
    <source>
        <dbReference type="SAM" id="SignalP"/>
    </source>
</evidence>
<comment type="caution">
    <text evidence="6">The sequence shown here is derived from an EMBL/GenBank/DDBJ whole genome shotgun (WGS) entry which is preliminary data.</text>
</comment>
<sequence length="412" mass="43761">MTYGGEQMDMKTKGYGSAAGRRLALMVGVFVFAASLAACSADTSGSQASESPAAATNQVKVEPVGKASMGDPREQVAEVSANVRMDITADAGGMILHLLKKNGERVKEGDVIAQFDSRNAQIEKERAEAAVKNAEASLASTSAELKAQRLQATNVVVKLEAQLKQQARTGTQEEIDEVMRSLKAERGKLDALNQTKSIEALQAQLESSKISLKQAQMAWSNGTIIASTSGVLTDVKAVEGMSVQPGSVIGVIQNADKVKLKASLSETAASLARNKDELVFLTSDRQGASRKAKVVYLAELPDSNTRLYGLELEVDNTDLALKPSSRVQVQLTTPEEENVVAVPSLSIVREGSDTFVFLLNGTKAEKRKVELGRINGPYQEVIGGIKVGETLVVSGQHSLQDGQTVEVAASKS</sequence>
<dbReference type="GO" id="GO:0015562">
    <property type="term" value="F:efflux transmembrane transporter activity"/>
    <property type="evidence" value="ECO:0007669"/>
    <property type="project" value="TreeGrafter"/>
</dbReference>
<dbReference type="Proteomes" id="UP000316330">
    <property type="component" value="Unassembled WGS sequence"/>
</dbReference>
<keyword evidence="7" id="KW-1185">Reference proteome</keyword>
<dbReference type="GO" id="GO:1990281">
    <property type="term" value="C:efflux pump complex"/>
    <property type="evidence" value="ECO:0007669"/>
    <property type="project" value="TreeGrafter"/>
</dbReference>
<keyword evidence="2" id="KW-0175">Coiled coil</keyword>
<dbReference type="Pfam" id="PF25989">
    <property type="entry name" value="YknX_C"/>
    <property type="match status" value="1"/>
</dbReference>
<dbReference type="Gene3D" id="1.10.287.470">
    <property type="entry name" value="Helix hairpin bin"/>
    <property type="match status" value="1"/>
</dbReference>
<protein>
    <submittedName>
        <fullName evidence="6">Efflux RND transporter periplasmic adaptor subunit</fullName>
    </submittedName>
</protein>
<feature type="compositionally biased region" description="Polar residues" evidence="3">
    <location>
        <begin position="43"/>
        <end position="59"/>
    </location>
</feature>
<dbReference type="PANTHER" id="PTHR30469">
    <property type="entry name" value="MULTIDRUG RESISTANCE PROTEIN MDTA"/>
    <property type="match status" value="1"/>
</dbReference>
<keyword evidence="4" id="KW-0732">Signal</keyword>
<evidence type="ECO:0000256" key="3">
    <source>
        <dbReference type="SAM" id="MobiDB-lite"/>
    </source>
</evidence>
<reference evidence="6 7" key="1">
    <citation type="submission" date="2019-07" db="EMBL/GenBank/DDBJ databases">
        <authorList>
            <person name="Kim J."/>
        </authorList>
    </citation>
    <scope>NUCLEOTIDE SEQUENCE [LARGE SCALE GENOMIC DNA]</scope>
    <source>
        <strain evidence="6 7">G13</strain>
    </source>
</reference>
<comment type="similarity">
    <text evidence="1">Belongs to the membrane fusion protein (MFP) (TC 8.A.1) family.</text>
</comment>
<evidence type="ECO:0000256" key="1">
    <source>
        <dbReference type="ARBA" id="ARBA00009477"/>
    </source>
</evidence>
<evidence type="ECO:0000313" key="6">
    <source>
        <dbReference type="EMBL" id="TVY04310.1"/>
    </source>
</evidence>
<feature type="coiled-coil region" evidence="2">
    <location>
        <begin position="117"/>
        <end position="218"/>
    </location>
</feature>
<evidence type="ECO:0000259" key="5">
    <source>
        <dbReference type="Pfam" id="PF25989"/>
    </source>
</evidence>
<feature type="domain" description="YknX-like C-terminal permuted SH3-like" evidence="5">
    <location>
        <begin position="339"/>
        <end position="407"/>
    </location>
</feature>
<organism evidence="6 7">
    <name type="scientific">Cohnella terricola</name>
    <dbReference type="NCBI Taxonomy" id="1289167"/>
    <lineage>
        <taxon>Bacteria</taxon>
        <taxon>Bacillati</taxon>
        <taxon>Bacillota</taxon>
        <taxon>Bacilli</taxon>
        <taxon>Bacillales</taxon>
        <taxon>Paenibacillaceae</taxon>
        <taxon>Cohnella</taxon>
    </lineage>
</organism>
<dbReference type="Gene3D" id="2.40.30.170">
    <property type="match status" value="1"/>
</dbReference>
<name>A0A559JWX6_9BACL</name>
<dbReference type="NCBIfam" id="TIGR01730">
    <property type="entry name" value="RND_mfp"/>
    <property type="match status" value="1"/>
</dbReference>
<dbReference type="InterPro" id="IPR006143">
    <property type="entry name" value="RND_pump_MFP"/>
</dbReference>
<gene>
    <name evidence="6" type="ORF">FPZ45_01570</name>
</gene>
<dbReference type="InterPro" id="IPR058637">
    <property type="entry name" value="YknX-like_C"/>
</dbReference>
<dbReference type="OrthoDB" id="1633529at2"/>
<evidence type="ECO:0000313" key="7">
    <source>
        <dbReference type="Proteomes" id="UP000316330"/>
    </source>
</evidence>
<accession>A0A559JWX6</accession>
<feature type="signal peptide" evidence="4">
    <location>
        <begin position="1"/>
        <end position="40"/>
    </location>
</feature>
<dbReference type="AlphaFoldDB" id="A0A559JWX6"/>